<organism evidence="2 3">
    <name type="scientific">Chelonia mydas</name>
    <name type="common">Green sea-turtle</name>
    <name type="synonym">Chelonia agassizi</name>
    <dbReference type="NCBI Taxonomy" id="8469"/>
    <lineage>
        <taxon>Eukaryota</taxon>
        <taxon>Metazoa</taxon>
        <taxon>Chordata</taxon>
        <taxon>Craniata</taxon>
        <taxon>Vertebrata</taxon>
        <taxon>Euteleostomi</taxon>
        <taxon>Archelosauria</taxon>
        <taxon>Testudinata</taxon>
        <taxon>Testudines</taxon>
        <taxon>Cryptodira</taxon>
        <taxon>Durocryptodira</taxon>
        <taxon>Americhelydia</taxon>
        <taxon>Chelonioidea</taxon>
        <taxon>Cheloniidae</taxon>
        <taxon>Chelonia</taxon>
    </lineage>
</organism>
<evidence type="ECO:0000313" key="3">
    <source>
        <dbReference type="Proteomes" id="UP000031443"/>
    </source>
</evidence>
<feature type="compositionally biased region" description="Low complexity" evidence="1">
    <location>
        <begin position="35"/>
        <end position="54"/>
    </location>
</feature>
<name>M7BKX6_CHEMY</name>
<dbReference type="Proteomes" id="UP000031443">
    <property type="component" value="Unassembled WGS sequence"/>
</dbReference>
<keyword evidence="3" id="KW-1185">Reference proteome</keyword>
<dbReference type="EMBL" id="KB539241">
    <property type="protein sequence ID" value="EMP32693.1"/>
    <property type="molecule type" value="Genomic_DNA"/>
</dbReference>
<protein>
    <submittedName>
        <fullName evidence="2">Uncharacterized protein</fullName>
    </submittedName>
</protein>
<dbReference type="AlphaFoldDB" id="M7BKX6"/>
<reference evidence="3" key="1">
    <citation type="journal article" date="2013" name="Nat. Genet.">
        <title>The draft genomes of soft-shell turtle and green sea turtle yield insights into the development and evolution of the turtle-specific body plan.</title>
        <authorList>
            <person name="Wang Z."/>
            <person name="Pascual-Anaya J."/>
            <person name="Zadissa A."/>
            <person name="Li W."/>
            <person name="Niimura Y."/>
            <person name="Huang Z."/>
            <person name="Li C."/>
            <person name="White S."/>
            <person name="Xiong Z."/>
            <person name="Fang D."/>
            <person name="Wang B."/>
            <person name="Ming Y."/>
            <person name="Chen Y."/>
            <person name="Zheng Y."/>
            <person name="Kuraku S."/>
            <person name="Pignatelli M."/>
            <person name="Herrero J."/>
            <person name="Beal K."/>
            <person name="Nozawa M."/>
            <person name="Li Q."/>
            <person name="Wang J."/>
            <person name="Zhang H."/>
            <person name="Yu L."/>
            <person name="Shigenobu S."/>
            <person name="Wang J."/>
            <person name="Liu J."/>
            <person name="Flicek P."/>
            <person name="Searle S."/>
            <person name="Wang J."/>
            <person name="Kuratani S."/>
            <person name="Yin Y."/>
            <person name="Aken B."/>
            <person name="Zhang G."/>
            <person name="Irie N."/>
        </authorList>
    </citation>
    <scope>NUCLEOTIDE SEQUENCE [LARGE SCALE GENOMIC DNA]</scope>
</reference>
<feature type="region of interest" description="Disordered" evidence="1">
    <location>
        <begin position="35"/>
        <end position="119"/>
    </location>
</feature>
<evidence type="ECO:0000256" key="1">
    <source>
        <dbReference type="SAM" id="MobiDB-lite"/>
    </source>
</evidence>
<accession>M7BKX6</accession>
<sequence length="119" mass="12569">MVDEEMELEEDGRQATWMCSGMVNQDLFLTLDGASQSQLSSASDAGEGSSGKASMSLSPRRFQRLPLAEQEKHGQWEPRSAEPADTAVGSQQVGISGGESRGAQRAHHSPTLHAGSGGI</sequence>
<proteinExistence type="predicted"/>
<feature type="compositionally biased region" description="Basic and acidic residues" evidence="1">
    <location>
        <begin position="69"/>
        <end position="82"/>
    </location>
</feature>
<evidence type="ECO:0000313" key="2">
    <source>
        <dbReference type="EMBL" id="EMP32693.1"/>
    </source>
</evidence>
<gene>
    <name evidence="2" type="ORF">UY3_10183</name>
</gene>